<feature type="transmembrane region" description="Helical" evidence="1">
    <location>
        <begin position="31"/>
        <end position="51"/>
    </location>
</feature>
<dbReference type="OrthoDB" id="565284at2"/>
<keyword evidence="1" id="KW-0472">Membrane</keyword>
<keyword evidence="1" id="KW-0812">Transmembrane</keyword>
<protein>
    <submittedName>
        <fullName evidence="2">Uncharacterized protein</fullName>
    </submittedName>
</protein>
<dbReference type="KEGG" id="cyn:Cyan7425_2784"/>
<evidence type="ECO:0000313" key="2">
    <source>
        <dbReference type="EMBL" id="ACL45130.1"/>
    </source>
</evidence>
<gene>
    <name evidence="2" type="ordered locus">Cyan7425_2784</name>
</gene>
<dbReference type="eggNOG" id="ENOG50330AI">
    <property type="taxonomic scope" value="Bacteria"/>
</dbReference>
<dbReference type="STRING" id="395961.Cyan7425_2784"/>
<organism evidence="2">
    <name type="scientific">Cyanothece sp. (strain PCC 7425 / ATCC 29141)</name>
    <dbReference type="NCBI Taxonomy" id="395961"/>
    <lineage>
        <taxon>Bacteria</taxon>
        <taxon>Bacillati</taxon>
        <taxon>Cyanobacteriota</taxon>
        <taxon>Cyanophyceae</taxon>
        <taxon>Gomontiellales</taxon>
        <taxon>Cyanothecaceae</taxon>
        <taxon>Cyanothece</taxon>
    </lineage>
</organism>
<dbReference type="HOGENOM" id="CLU_2412222_0_0_3"/>
<accession>B8HKD9</accession>
<sequence>MALLLIIVIGLIIWSLRLMQGAVKLRDASLILASFLVAISAGGVIVVYMLMDGCMNYLSTTRSLPLAEEMPMVSEVFYAPESTLSTSLINNPPQMN</sequence>
<dbReference type="EMBL" id="CP001344">
    <property type="protein sequence ID" value="ACL45130.1"/>
    <property type="molecule type" value="Genomic_DNA"/>
</dbReference>
<evidence type="ECO:0000256" key="1">
    <source>
        <dbReference type="SAM" id="Phobius"/>
    </source>
</evidence>
<dbReference type="AlphaFoldDB" id="B8HKD9"/>
<keyword evidence="1" id="KW-1133">Transmembrane helix</keyword>
<reference evidence="2" key="1">
    <citation type="submission" date="2009-01" db="EMBL/GenBank/DDBJ databases">
        <title>Complete sequence of chromosome Cyanothece sp. PCC 7425.</title>
        <authorList>
            <consortium name="US DOE Joint Genome Institute"/>
            <person name="Lucas S."/>
            <person name="Copeland A."/>
            <person name="Lapidus A."/>
            <person name="Glavina del Rio T."/>
            <person name="Dalin E."/>
            <person name="Tice H."/>
            <person name="Bruce D."/>
            <person name="Goodwin L."/>
            <person name="Pitluck S."/>
            <person name="Sims D."/>
            <person name="Meineke L."/>
            <person name="Brettin T."/>
            <person name="Detter J.C."/>
            <person name="Han C."/>
            <person name="Larimer F."/>
            <person name="Land M."/>
            <person name="Hauser L."/>
            <person name="Kyrpides N."/>
            <person name="Ovchinnikova G."/>
            <person name="Liberton M."/>
            <person name="Stoeckel J."/>
            <person name="Banerjee A."/>
            <person name="Singh A."/>
            <person name="Page L."/>
            <person name="Sato H."/>
            <person name="Zhao L."/>
            <person name="Sherman L."/>
            <person name="Pakrasi H."/>
            <person name="Richardson P."/>
        </authorList>
    </citation>
    <scope>NUCLEOTIDE SEQUENCE</scope>
    <source>
        <strain evidence="2">PCC 7425</strain>
    </source>
</reference>
<name>B8HKD9_CYAP4</name>
<proteinExistence type="predicted"/>